<dbReference type="GeneID" id="113392200"/>
<feature type="domain" description="Peptidase M1 membrane alanine aminopeptidase" evidence="16">
    <location>
        <begin position="280"/>
        <end position="492"/>
    </location>
</feature>
<dbReference type="InterPro" id="IPR001930">
    <property type="entry name" value="Peptidase_M1"/>
</dbReference>
<proteinExistence type="inferred from homology"/>
<evidence type="ECO:0000256" key="3">
    <source>
        <dbReference type="ARBA" id="ARBA00022622"/>
    </source>
</evidence>
<name>A0A8B8HHG2_VANTA</name>
<feature type="binding site" evidence="11">
    <location>
        <position position="356"/>
    </location>
    <ligand>
        <name>Zn(2+)</name>
        <dbReference type="ChEBI" id="CHEBI:29105"/>
        <note>catalytic</note>
    </ligand>
</feature>
<keyword evidence="3" id="KW-0472">Membrane</keyword>
<dbReference type="SUPFAM" id="SSF55486">
    <property type="entry name" value="Metalloproteases ('zincins'), catalytic domain"/>
    <property type="match status" value="1"/>
</dbReference>
<keyword evidence="9" id="KW-0449">Lipoprotein</keyword>
<dbReference type="GO" id="GO:0005615">
    <property type="term" value="C:extracellular space"/>
    <property type="evidence" value="ECO:0007669"/>
    <property type="project" value="TreeGrafter"/>
</dbReference>
<dbReference type="Proteomes" id="UP001652626">
    <property type="component" value="Chromosome 7"/>
</dbReference>
<feature type="binding site" evidence="11">
    <location>
        <position position="360"/>
    </location>
    <ligand>
        <name>Zn(2+)</name>
        <dbReference type="ChEBI" id="CHEBI:29105"/>
        <note>catalytic</note>
    </ligand>
</feature>
<dbReference type="GO" id="GO:0005886">
    <property type="term" value="C:plasma membrane"/>
    <property type="evidence" value="ECO:0007669"/>
    <property type="project" value="UniProtKB-SubCell"/>
</dbReference>
<dbReference type="GO" id="GO:0070006">
    <property type="term" value="F:metalloaminopeptidase activity"/>
    <property type="evidence" value="ECO:0007669"/>
    <property type="project" value="TreeGrafter"/>
</dbReference>
<feature type="chain" id="PRO_5045078828" description="Aminopeptidase" evidence="15">
    <location>
        <begin position="21"/>
        <end position="995"/>
    </location>
</feature>
<dbReference type="InterPro" id="IPR042097">
    <property type="entry name" value="Aminopeptidase_N-like_N_sf"/>
</dbReference>
<feature type="domain" description="Aminopeptidase N-like N-terminal" evidence="18">
    <location>
        <begin position="52"/>
        <end position="245"/>
    </location>
</feature>
<evidence type="ECO:0000256" key="7">
    <source>
        <dbReference type="ARBA" id="ARBA00022833"/>
    </source>
</evidence>
<keyword evidence="3" id="KW-0325">Glycoprotein</keyword>
<feature type="compositionally biased region" description="Acidic residues" evidence="14">
    <location>
        <begin position="934"/>
        <end position="972"/>
    </location>
</feature>
<keyword evidence="7 11" id="KW-0862">Zinc</keyword>
<keyword evidence="13" id="KW-0031">Aminopeptidase</keyword>
<dbReference type="RefSeq" id="XP_026484279.2">
    <property type="nucleotide sequence ID" value="XM_026628494.2"/>
</dbReference>
<feature type="domain" description="ERAP1-like C-terminal" evidence="17">
    <location>
        <begin position="591"/>
        <end position="890"/>
    </location>
</feature>
<dbReference type="Pfam" id="PF17900">
    <property type="entry name" value="Peptidase_M1_N"/>
    <property type="match status" value="1"/>
</dbReference>
<evidence type="ECO:0000256" key="15">
    <source>
        <dbReference type="SAM" id="SignalP"/>
    </source>
</evidence>
<dbReference type="InterPro" id="IPR045357">
    <property type="entry name" value="Aminopeptidase_N-like_N"/>
</dbReference>
<evidence type="ECO:0000256" key="13">
    <source>
        <dbReference type="RuleBase" id="RU364040"/>
    </source>
</evidence>
<comment type="cofactor">
    <cofactor evidence="11 13">
        <name>Zn(2+)</name>
        <dbReference type="ChEBI" id="CHEBI:29105"/>
    </cofactor>
    <text evidence="11 13">Binds 1 zinc ion per subunit.</text>
</comment>
<dbReference type="GO" id="GO:0008270">
    <property type="term" value="F:zinc ion binding"/>
    <property type="evidence" value="ECO:0007669"/>
    <property type="project" value="UniProtKB-UniRule"/>
</dbReference>
<dbReference type="InterPro" id="IPR034016">
    <property type="entry name" value="M1_APN-typ"/>
</dbReference>
<keyword evidence="8 13" id="KW-0482">Metalloprotease</keyword>
<evidence type="ECO:0000256" key="8">
    <source>
        <dbReference type="ARBA" id="ARBA00023049"/>
    </source>
</evidence>
<evidence type="ECO:0000256" key="12">
    <source>
        <dbReference type="PIRSR" id="PIRSR634016-4"/>
    </source>
</evidence>
<evidence type="ECO:0000256" key="11">
    <source>
        <dbReference type="PIRSR" id="PIRSR634016-3"/>
    </source>
</evidence>
<dbReference type="GO" id="GO:0043171">
    <property type="term" value="P:peptide catabolic process"/>
    <property type="evidence" value="ECO:0007669"/>
    <property type="project" value="TreeGrafter"/>
</dbReference>
<comment type="similarity">
    <text evidence="2 13">Belongs to the peptidase M1 family.</text>
</comment>
<feature type="region of interest" description="Disordered" evidence="14">
    <location>
        <begin position="934"/>
        <end position="975"/>
    </location>
</feature>
<evidence type="ECO:0000259" key="17">
    <source>
        <dbReference type="Pfam" id="PF11838"/>
    </source>
</evidence>
<evidence type="ECO:0000313" key="20">
    <source>
        <dbReference type="RefSeq" id="XP_026484279.2"/>
    </source>
</evidence>
<dbReference type="AlphaFoldDB" id="A0A8B8HHG2"/>
<dbReference type="InterPro" id="IPR014782">
    <property type="entry name" value="Peptidase_M1_dom"/>
</dbReference>
<dbReference type="GO" id="GO:0042277">
    <property type="term" value="F:peptide binding"/>
    <property type="evidence" value="ECO:0007669"/>
    <property type="project" value="TreeGrafter"/>
</dbReference>
<sequence length="995" mass="112466">MVVRWIAFILGAALLQSLSALSPIPVPEDEWTEFWRMLRDPSYRLPTTTRPSRYEINLTPYFDITTAPNIRPFSFDGIASIYIAATEANVREIVMHCNDLTIQSVSVTLNNAQIGLTSDTFECEMPRSFLRIGTNEALQLGQEYVVRVTYTGNLQTNMRGFYRSWYRDSTGIRWMGTTQFQPGHARQAFPCYDEPSFKALFDITINRESSFQSSISNMPIRNTAILTNGRTAETFYTTPLTSTYLVAFIVSHYQKVSTNNNLQRPFDIYARDNAGSTGDWSLEIGEKLLEAMENYTQISYYTMAENINMKQAAIPDFSAGAMENWGLLTYREALILYDPQNSNHFYKQRVANIVSHEVAHMWFGNLVTCAWWDNLWLNEGFARFYQYYLTHSVAPDLGYDIRFIVEQVHSAMLPDSIDSAHALTNPDVNDPATVSAHFSVITYARGASVLRMTQHLLGEDTFVKGLRRYLDARKFDVAEPGHLFEALDAAAAEDNALAQYNGITIDRYFKSWSEKAGHPVLTVSINQRTGQMIVTQSRWDRDNGVSQFPSLWDVPITWTRGGAPEFNNLKPSEVLTAQVSTIQRGTEGNEWVIFNKQESGFYRVNYDNTNWALLTRALRSNNRTLIHELNRAQIVDDLFAFGRAGVVPYNRVFNVLSFLKMEDGYAPWIAAITGFNFAASRLSYNSTHLQRLRNEIINLSTAVTARLGYTEVNTDTYMDGLLRMYVMTFLCNMGHPECTAAARQNFASWRSNTFLPANMRPWVYCSGLRQGTAEDFDYFWNRFLNEDLASEIVVMIQAAGCTSDQLSLDKFLDAIISNNDIIRPQDFSTAWNSAVTGNEENTSRLFNWLRRNVNQVIANLGSAATPISNIASRLRNEEQINEFLAWLEQNREILGNDYNTGINGITTTRNNLEWSVRRVSEFLNYFDTGFVEDELDDITDEDGGTEDGGTEDGGTEDGGNEDGGEDSGDGEPDSANIVTLSIVTLVTTVAISLMV</sequence>
<keyword evidence="4 13" id="KW-0645">Protease</keyword>
<evidence type="ECO:0000256" key="9">
    <source>
        <dbReference type="ARBA" id="ARBA00023288"/>
    </source>
</evidence>
<evidence type="ECO:0000256" key="4">
    <source>
        <dbReference type="ARBA" id="ARBA00022670"/>
    </source>
</evidence>
<feature type="signal peptide" evidence="15">
    <location>
        <begin position="1"/>
        <end position="20"/>
    </location>
</feature>
<keyword evidence="15" id="KW-0732">Signal</keyword>
<feature type="binding site" evidence="11">
    <location>
        <position position="379"/>
    </location>
    <ligand>
        <name>Zn(2+)</name>
        <dbReference type="ChEBI" id="CHEBI:29105"/>
        <note>catalytic</note>
    </ligand>
</feature>
<evidence type="ECO:0000256" key="14">
    <source>
        <dbReference type="SAM" id="MobiDB-lite"/>
    </source>
</evidence>
<dbReference type="InterPro" id="IPR024571">
    <property type="entry name" value="ERAP1-like_C_dom"/>
</dbReference>
<dbReference type="OrthoDB" id="10031169at2759"/>
<keyword evidence="19" id="KW-1185">Reference proteome</keyword>
<accession>A0A8B8HHG2</accession>
<feature type="site" description="Transition state stabilizer" evidence="12">
    <location>
        <position position="443"/>
    </location>
</feature>
<dbReference type="SUPFAM" id="SSF63737">
    <property type="entry name" value="Leukotriene A4 hydrolase N-terminal domain"/>
    <property type="match status" value="1"/>
</dbReference>
<dbReference type="EC" id="3.4.11.-" evidence="13"/>
<evidence type="ECO:0000313" key="19">
    <source>
        <dbReference type="Proteomes" id="UP001652626"/>
    </source>
</evidence>
<dbReference type="GO" id="GO:0098552">
    <property type="term" value="C:side of membrane"/>
    <property type="evidence" value="ECO:0007669"/>
    <property type="project" value="UniProtKB-KW"/>
</dbReference>
<reference evidence="20" key="1">
    <citation type="submission" date="2025-08" db="UniProtKB">
        <authorList>
            <consortium name="RefSeq"/>
        </authorList>
    </citation>
    <scope>IDENTIFICATION</scope>
    <source>
        <tissue evidence="20">Whole body</tissue>
    </source>
</reference>
<dbReference type="PANTHER" id="PTHR11533:SF301">
    <property type="entry name" value="AMINOPEPTIDASE"/>
    <property type="match status" value="1"/>
</dbReference>
<dbReference type="GO" id="GO:0006508">
    <property type="term" value="P:proteolysis"/>
    <property type="evidence" value="ECO:0007669"/>
    <property type="project" value="UniProtKB-KW"/>
</dbReference>
<dbReference type="OMA" id="YFRSWSE"/>
<dbReference type="Gene3D" id="1.25.50.20">
    <property type="match status" value="1"/>
</dbReference>
<protein>
    <recommendedName>
        <fullName evidence="13">Aminopeptidase</fullName>
        <ecNumber evidence="13">3.4.11.-</ecNumber>
    </recommendedName>
</protein>
<dbReference type="PRINTS" id="PR00756">
    <property type="entry name" value="ALADIPTASE"/>
</dbReference>
<comment type="subcellular location">
    <subcellularLocation>
        <location evidence="1">Cell membrane</location>
        <topology evidence="1">Lipid-anchor</topology>
        <topology evidence="1">GPI-anchor</topology>
    </subcellularLocation>
</comment>
<dbReference type="Gene3D" id="2.60.40.1910">
    <property type="match status" value="1"/>
</dbReference>
<dbReference type="CDD" id="cd09601">
    <property type="entry name" value="M1_APN-Q_like"/>
    <property type="match status" value="1"/>
</dbReference>
<dbReference type="Gene3D" id="1.10.390.10">
    <property type="entry name" value="Neutral Protease Domain 2"/>
    <property type="match status" value="1"/>
</dbReference>
<keyword evidence="6 13" id="KW-0378">Hydrolase</keyword>
<dbReference type="GO" id="GO:0005737">
    <property type="term" value="C:cytoplasm"/>
    <property type="evidence" value="ECO:0007669"/>
    <property type="project" value="TreeGrafter"/>
</dbReference>
<dbReference type="InterPro" id="IPR027268">
    <property type="entry name" value="Peptidase_M4/M1_CTD_sf"/>
</dbReference>
<gene>
    <name evidence="20" type="primary">LOC113392200</name>
</gene>
<organism evidence="19 20">
    <name type="scientific">Vanessa tameamea</name>
    <name type="common">Kamehameha butterfly</name>
    <dbReference type="NCBI Taxonomy" id="334116"/>
    <lineage>
        <taxon>Eukaryota</taxon>
        <taxon>Metazoa</taxon>
        <taxon>Ecdysozoa</taxon>
        <taxon>Arthropoda</taxon>
        <taxon>Hexapoda</taxon>
        <taxon>Insecta</taxon>
        <taxon>Pterygota</taxon>
        <taxon>Neoptera</taxon>
        <taxon>Endopterygota</taxon>
        <taxon>Lepidoptera</taxon>
        <taxon>Glossata</taxon>
        <taxon>Ditrysia</taxon>
        <taxon>Papilionoidea</taxon>
        <taxon>Nymphalidae</taxon>
        <taxon>Nymphalinae</taxon>
        <taxon>Vanessa</taxon>
    </lineage>
</organism>
<feature type="active site" description="Proton acceptor" evidence="10">
    <location>
        <position position="357"/>
    </location>
</feature>
<evidence type="ECO:0000256" key="5">
    <source>
        <dbReference type="ARBA" id="ARBA00022723"/>
    </source>
</evidence>
<dbReference type="InterPro" id="IPR050344">
    <property type="entry name" value="Peptidase_M1_aminopeptidases"/>
</dbReference>
<evidence type="ECO:0000256" key="2">
    <source>
        <dbReference type="ARBA" id="ARBA00010136"/>
    </source>
</evidence>
<dbReference type="Gene3D" id="2.60.40.1730">
    <property type="entry name" value="tricorn interacting facor f3 domain"/>
    <property type="match status" value="1"/>
</dbReference>
<keyword evidence="5 11" id="KW-0479">Metal-binding</keyword>
<dbReference type="PANTHER" id="PTHR11533">
    <property type="entry name" value="PROTEASE M1 ZINC METALLOPROTEASE"/>
    <property type="match status" value="1"/>
</dbReference>
<dbReference type="Pfam" id="PF11838">
    <property type="entry name" value="ERAP1_C"/>
    <property type="match status" value="1"/>
</dbReference>
<evidence type="ECO:0000256" key="6">
    <source>
        <dbReference type="ARBA" id="ARBA00022801"/>
    </source>
</evidence>
<evidence type="ECO:0000256" key="10">
    <source>
        <dbReference type="PIRSR" id="PIRSR634016-1"/>
    </source>
</evidence>
<evidence type="ECO:0000256" key="1">
    <source>
        <dbReference type="ARBA" id="ARBA00004609"/>
    </source>
</evidence>
<evidence type="ECO:0000259" key="16">
    <source>
        <dbReference type="Pfam" id="PF01433"/>
    </source>
</evidence>
<keyword evidence="3" id="KW-0336">GPI-anchor</keyword>
<evidence type="ECO:0000259" key="18">
    <source>
        <dbReference type="Pfam" id="PF17900"/>
    </source>
</evidence>
<dbReference type="Pfam" id="PF01433">
    <property type="entry name" value="Peptidase_M1"/>
    <property type="match status" value="1"/>
</dbReference>